<dbReference type="PROSITE" id="PS50008">
    <property type="entry name" value="PIPLC_Y_DOMAIN"/>
    <property type="match status" value="1"/>
</dbReference>
<evidence type="ECO:0000313" key="2">
    <source>
        <dbReference type="EMBL" id="MBO8482774.1"/>
    </source>
</evidence>
<accession>A0A940DPS6</accession>
<dbReference type="InterPro" id="IPR001711">
    <property type="entry name" value="PLipase_C_Pinositol-sp_Y"/>
</dbReference>
<gene>
    <name evidence="2" type="ORF">IAB75_01440</name>
</gene>
<dbReference type="AlphaFoldDB" id="A0A940DPS6"/>
<dbReference type="Proteomes" id="UP000725002">
    <property type="component" value="Unassembled WGS sequence"/>
</dbReference>
<name>A0A940DPS6_9BACT</name>
<dbReference type="GO" id="GO:0006629">
    <property type="term" value="P:lipid metabolic process"/>
    <property type="evidence" value="ECO:0007669"/>
    <property type="project" value="InterPro"/>
</dbReference>
<proteinExistence type="predicted"/>
<feature type="domain" description="PI-PLC Y-box" evidence="1">
    <location>
        <begin position="689"/>
        <end position="756"/>
    </location>
</feature>
<evidence type="ECO:0000313" key="3">
    <source>
        <dbReference type="Proteomes" id="UP000725002"/>
    </source>
</evidence>
<protein>
    <recommendedName>
        <fullName evidence="1">PI-PLC Y-box domain-containing protein</fullName>
    </recommendedName>
</protein>
<evidence type="ECO:0000259" key="1">
    <source>
        <dbReference type="PROSITE" id="PS50008"/>
    </source>
</evidence>
<sequence length="856" mass="95659">MAATILQKPDGLSLLGNLKTFIASSTSEVSFRLLKGTDVIVDEIYYPDADGNIEVDVKDVIKEYLDIKLPSSNIYLQSEGSARFVAYIDSQHAGVFTVVKGGVRKLSGTSEAFLKANWLTWQPQIKRVRWSSPEYLSYYCVSASVVKAKFYLVSGGSETVTLSALEADCLVSLNVAMSYLFGFSSHEKSELYGLVDIWVEDDSGVQLSYIQRYVYSPEQGDEHVYVCVNSLGGIDTFTFHGACTMAPEIEHQTAEASGHKIDITSSVERKWQQNTGFMTPQYTKWFFEFVSSGKQWAVIDGRTEDIVLDTSSLQLDDSENLLSCSFQFSLSEEGRLLNLSRVESSLPLIEIASPDGEIFFLAPRLVDYPDADLDDSILFLVQSPYSQSWSKTSLGSLRQWITGIFQDAPVRQQFLSRLIDDTARGNITFEQMIAVLGKACFKGGAEYGEFIESLYSGQGGRIDKDGNAEFQSVRVRGAFEALEYVVNRLSAIEGDQILTESDTIDQVDDLGDNCYGLHLRSKWDGYFTAQSQNNVLKGIINTLATGSGVYHTSWMRVNSVNRANNYVEVSLYPDEEVPGGKNYPPCEMMRFARWGNQTDTQRQSCIYLSSTEGRIVRLTGVTKPIIDTINYGAVFGTVPDFLKSMDLPIIEGQDYLYARGLIVQDIIRIDYKGRPVSEIVDRGQWDSASEYYSEALNPETGNYEISDVWYNGCKYRCMKTGTNTAPAWNNTDWAMVEGNPEFTVEFADTDYLFDPDRFNVTLSIIAKLYNQDVTSDILDSDVQWTRYSEDADGNERVASDQAWALKRADEGKSIDLTTDDCDFNGYIPKVLKFTATVTLRDGMGEAANTAAAVFQY</sequence>
<comment type="caution">
    <text evidence="2">The sequence shown here is derived from an EMBL/GenBank/DDBJ whole genome shotgun (WGS) entry which is preliminary data.</text>
</comment>
<dbReference type="GO" id="GO:0004435">
    <property type="term" value="F:phosphatidylinositol-4,5-bisphosphate phospholipase C activity"/>
    <property type="evidence" value="ECO:0007669"/>
    <property type="project" value="InterPro"/>
</dbReference>
<reference evidence="2" key="2">
    <citation type="journal article" date="2021" name="PeerJ">
        <title>Extensive microbial diversity within the chicken gut microbiome revealed by metagenomics and culture.</title>
        <authorList>
            <person name="Gilroy R."/>
            <person name="Ravi A."/>
            <person name="Getino M."/>
            <person name="Pursley I."/>
            <person name="Horton D.L."/>
            <person name="Alikhan N.F."/>
            <person name="Baker D."/>
            <person name="Gharbi K."/>
            <person name="Hall N."/>
            <person name="Watson M."/>
            <person name="Adriaenssens E.M."/>
            <person name="Foster-Nyarko E."/>
            <person name="Jarju S."/>
            <person name="Secka A."/>
            <person name="Antonio M."/>
            <person name="Oren A."/>
            <person name="Chaudhuri R.R."/>
            <person name="La Ragione R."/>
            <person name="Hildebrand F."/>
            <person name="Pallen M.J."/>
        </authorList>
    </citation>
    <scope>NUCLEOTIDE SEQUENCE</scope>
    <source>
        <strain evidence="2">G3-8215</strain>
    </source>
</reference>
<reference evidence="2" key="1">
    <citation type="submission" date="2020-10" db="EMBL/GenBank/DDBJ databases">
        <authorList>
            <person name="Gilroy R."/>
        </authorList>
    </citation>
    <scope>NUCLEOTIDE SEQUENCE</scope>
    <source>
        <strain evidence="2">G3-8215</strain>
    </source>
</reference>
<organism evidence="2 3">
    <name type="scientific">Candidatus Cryptobacteroides avicola</name>
    <dbReference type="NCBI Taxonomy" id="2840757"/>
    <lineage>
        <taxon>Bacteria</taxon>
        <taxon>Pseudomonadati</taxon>
        <taxon>Bacteroidota</taxon>
        <taxon>Bacteroidia</taxon>
        <taxon>Bacteroidales</taxon>
        <taxon>Candidatus Cryptobacteroides</taxon>
    </lineage>
</organism>
<dbReference type="EMBL" id="JADILV010000009">
    <property type="protein sequence ID" value="MBO8482774.1"/>
    <property type="molecule type" value="Genomic_DNA"/>
</dbReference>
<dbReference type="GO" id="GO:0035556">
    <property type="term" value="P:intracellular signal transduction"/>
    <property type="evidence" value="ECO:0007669"/>
    <property type="project" value="InterPro"/>
</dbReference>